<dbReference type="Proteomes" id="UP000472320">
    <property type="component" value="Unassembled WGS sequence"/>
</dbReference>
<keyword evidence="5" id="KW-1185">Reference proteome</keyword>
<dbReference type="SUPFAM" id="SSF53850">
    <property type="entry name" value="Periplasmic binding protein-like II"/>
    <property type="match status" value="1"/>
</dbReference>
<feature type="signal peptide" evidence="2">
    <location>
        <begin position="1"/>
        <end position="20"/>
    </location>
</feature>
<feature type="domain" description="Solute-binding protein family 3/N-terminal" evidence="3">
    <location>
        <begin position="32"/>
        <end position="258"/>
    </location>
</feature>
<dbReference type="InterPro" id="IPR001638">
    <property type="entry name" value="Solute-binding_3/MltF_N"/>
</dbReference>
<evidence type="ECO:0000313" key="5">
    <source>
        <dbReference type="Proteomes" id="UP000472320"/>
    </source>
</evidence>
<protein>
    <submittedName>
        <fullName evidence="4">Transporter substrate-binding domain-containing protein</fullName>
    </submittedName>
</protein>
<dbReference type="PANTHER" id="PTHR35936">
    <property type="entry name" value="MEMBRANE-BOUND LYTIC MUREIN TRANSGLYCOSYLASE F"/>
    <property type="match status" value="1"/>
</dbReference>
<accession>A0A6L6QHB7</accession>
<reference evidence="4 5" key="1">
    <citation type="submission" date="2019-11" db="EMBL/GenBank/DDBJ databases">
        <title>Type strains purchased from KCTC, JCM and DSMZ.</title>
        <authorList>
            <person name="Lu H."/>
        </authorList>
    </citation>
    <scope>NUCLEOTIDE SEQUENCE [LARGE SCALE GENOMIC DNA]</scope>
    <source>
        <strain evidence="4 5">JCM 31587</strain>
    </source>
</reference>
<organism evidence="4 5">
    <name type="scientific">Massilia eburnea</name>
    <dbReference type="NCBI Taxonomy" id="1776165"/>
    <lineage>
        <taxon>Bacteria</taxon>
        <taxon>Pseudomonadati</taxon>
        <taxon>Pseudomonadota</taxon>
        <taxon>Betaproteobacteria</taxon>
        <taxon>Burkholderiales</taxon>
        <taxon>Oxalobacteraceae</taxon>
        <taxon>Telluria group</taxon>
        <taxon>Massilia</taxon>
    </lineage>
</organism>
<dbReference type="OrthoDB" id="8587625at2"/>
<proteinExistence type="predicted"/>
<dbReference type="EMBL" id="WNKX01000007">
    <property type="protein sequence ID" value="MTW11287.1"/>
    <property type="molecule type" value="Genomic_DNA"/>
</dbReference>
<evidence type="ECO:0000256" key="1">
    <source>
        <dbReference type="ARBA" id="ARBA00022729"/>
    </source>
</evidence>
<dbReference type="PANTHER" id="PTHR35936:SF19">
    <property type="entry name" value="AMINO-ACID-BINDING PROTEIN YXEM-RELATED"/>
    <property type="match status" value="1"/>
</dbReference>
<evidence type="ECO:0000313" key="4">
    <source>
        <dbReference type="EMBL" id="MTW11287.1"/>
    </source>
</evidence>
<dbReference type="Gene3D" id="3.40.190.10">
    <property type="entry name" value="Periplasmic binding protein-like II"/>
    <property type="match status" value="2"/>
</dbReference>
<name>A0A6L6QHB7_9BURK</name>
<dbReference type="SMART" id="SM00062">
    <property type="entry name" value="PBPb"/>
    <property type="match status" value="1"/>
</dbReference>
<dbReference type="AlphaFoldDB" id="A0A6L6QHB7"/>
<keyword evidence="1 2" id="KW-0732">Signal</keyword>
<sequence>MLNRWLLALMLAWPCLPALADKIAAPECPARPIVVGLYEFGNFYRAGVGLDKDLAEELRKRSGCIFSYKIMQRRAIWPALQSGSVDMTFSAAATPERLVFAWAEPYMWVRNMLVLRKEGSGGVHSLADFIADPNLRLGHGRAYAAGPPFEDFVAQLRNIGRVEDVDDSDRLYAMFKAGRFQALLAPKMVYGSYLKDEIAAGTVRVEDWGAARQNIPTNLMMAKVRFSAEESRRWGALLKEMRADGTLLRMIARYVGPEDAGRMLAQVP</sequence>
<evidence type="ECO:0000256" key="2">
    <source>
        <dbReference type="SAM" id="SignalP"/>
    </source>
</evidence>
<feature type="chain" id="PRO_5026968602" evidence="2">
    <location>
        <begin position="21"/>
        <end position="268"/>
    </location>
</feature>
<gene>
    <name evidence="4" type="ORF">GM658_11850</name>
</gene>
<dbReference type="Pfam" id="PF00497">
    <property type="entry name" value="SBP_bac_3"/>
    <property type="match status" value="1"/>
</dbReference>
<evidence type="ECO:0000259" key="3">
    <source>
        <dbReference type="SMART" id="SM00062"/>
    </source>
</evidence>
<comment type="caution">
    <text evidence="4">The sequence shown here is derived from an EMBL/GenBank/DDBJ whole genome shotgun (WGS) entry which is preliminary data.</text>
</comment>
<dbReference type="RefSeq" id="WP_155454242.1">
    <property type="nucleotide sequence ID" value="NZ_WNKX01000007.1"/>
</dbReference>